<proteinExistence type="predicted"/>
<name>E8LJ78_SUCHY</name>
<keyword evidence="1" id="KW-0540">Nuclease</keyword>
<dbReference type="EMBL" id="AEVO01000036">
    <property type="protein sequence ID" value="EFY07408.1"/>
    <property type="molecule type" value="Genomic_DNA"/>
</dbReference>
<dbReference type="OrthoDB" id="9803913at2"/>
<dbReference type="Pfam" id="PF00929">
    <property type="entry name" value="RNase_T"/>
    <property type="match status" value="1"/>
</dbReference>
<dbReference type="SUPFAM" id="SSF53098">
    <property type="entry name" value="Ribonuclease H-like"/>
    <property type="match status" value="1"/>
</dbReference>
<evidence type="ECO:0000256" key="1">
    <source>
        <dbReference type="ARBA" id="ARBA00022722"/>
    </source>
</evidence>
<keyword evidence="2" id="KW-0269">Exonuclease</keyword>
<dbReference type="Proteomes" id="UP000018458">
    <property type="component" value="Unassembled WGS sequence"/>
</dbReference>
<dbReference type="GO" id="GO:0003676">
    <property type="term" value="F:nucleic acid binding"/>
    <property type="evidence" value="ECO:0007669"/>
    <property type="project" value="InterPro"/>
</dbReference>
<dbReference type="Gene3D" id="3.30.420.10">
    <property type="entry name" value="Ribonuclease H-like superfamily/Ribonuclease H"/>
    <property type="match status" value="1"/>
</dbReference>
<evidence type="ECO:0000313" key="5">
    <source>
        <dbReference type="Proteomes" id="UP000018458"/>
    </source>
</evidence>
<dbReference type="InterPro" id="IPR012337">
    <property type="entry name" value="RNaseH-like_sf"/>
</dbReference>
<dbReference type="HOGENOM" id="CLU_062227_0_0_6"/>
<evidence type="ECO:0000256" key="2">
    <source>
        <dbReference type="ARBA" id="ARBA00022839"/>
    </source>
</evidence>
<comment type="caution">
    <text evidence="4">The sequence shown here is derived from an EMBL/GenBank/DDBJ whole genome shotgun (WGS) entry which is preliminary data.</text>
</comment>
<dbReference type="InterPro" id="IPR036397">
    <property type="entry name" value="RNaseH_sf"/>
</dbReference>
<keyword evidence="5" id="KW-1185">Reference proteome</keyword>
<dbReference type="GO" id="GO:0008408">
    <property type="term" value="F:3'-5' exonuclease activity"/>
    <property type="evidence" value="ECO:0007669"/>
    <property type="project" value="TreeGrafter"/>
</dbReference>
<dbReference type="GO" id="GO:0045004">
    <property type="term" value="P:DNA replication proofreading"/>
    <property type="evidence" value="ECO:0007669"/>
    <property type="project" value="TreeGrafter"/>
</dbReference>
<evidence type="ECO:0000259" key="3">
    <source>
        <dbReference type="SMART" id="SM00479"/>
    </source>
</evidence>
<dbReference type="PANTHER" id="PTHR30231">
    <property type="entry name" value="DNA POLYMERASE III SUBUNIT EPSILON"/>
    <property type="match status" value="1"/>
</dbReference>
<feature type="domain" description="Exonuclease" evidence="3">
    <location>
        <begin position="77"/>
        <end position="243"/>
    </location>
</feature>
<gene>
    <name evidence="4" type="ORF">HMPREF9444_00776</name>
</gene>
<dbReference type="STRING" id="762983.HMPREF9444_00776"/>
<dbReference type="PANTHER" id="PTHR30231:SF37">
    <property type="entry name" value="EXODEOXYRIBONUCLEASE 10"/>
    <property type="match status" value="1"/>
</dbReference>
<dbReference type="AlphaFoldDB" id="E8LJ78"/>
<dbReference type="NCBIfam" id="NF006615">
    <property type="entry name" value="PRK09182.1"/>
    <property type="match status" value="1"/>
</dbReference>
<dbReference type="eggNOG" id="COG2176">
    <property type="taxonomic scope" value="Bacteria"/>
</dbReference>
<protein>
    <submittedName>
        <fullName evidence="4">Putative DNA polymerase III, epsilon subunit</fullName>
    </submittedName>
</protein>
<evidence type="ECO:0000313" key="4">
    <source>
        <dbReference type="EMBL" id="EFY07408.1"/>
    </source>
</evidence>
<accession>E8LJ78</accession>
<sequence>MTLVKSFLALPYKKHLIKADDFMSNLNSVFPLERLDEIQKHPEDFRLLERIPLTVDGINTKLPIKLNEPQEGERVHHVVFLDTETTGMDCNQEKIIELGMVRVTYSFDRKLMLSIDRIYDEFEDPGKKIPLEIQQLTHITDEMVAGHRFDNDSVSQILAGRPLVVAHNAKFDRPFFDRRFPTLSDLSWACSLSGVNWDALGDNGRKLEFLCQVRGWFYDAHRAYDDCLALLWLMHIEPEAFEMLINSALRHEYKIYAVGSPFDIKDKLKALNYRFDPARKCWYINVQSEDEVKKQMDMLNQYYDASAAQILKLSAKNRYKS</sequence>
<keyword evidence="2" id="KW-0378">Hydrolase</keyword>
<dbReference type="CDD" id="cd06127">
    <property type="entry name" value="DEDDh"/>
    <property type="match status" value="1"/>
</dbReference>
<dbReference type="GO" id="GO:0005829">
    <property type="term" value="C:cytosol"/>
    <property type="evidence" value="ECO:0007669"/>
    <property type="project" value="TreeGrafter"/>
</dbReference>
<dbReference type="InterPro" id="IPR013520">
    <property type="entry name" value="Ribonucl_H"/>
</dbReference>
<organism evidence="4 5">
    <name type="scientific">Succinatimonas hippei (strain DSM 22608 / JCM 16073 / KCTC 15190 / YIT 12066)</name>
    <dbReference type="NCBI Taxonomy" id="762983"/>
    <lineage>
        <taxon>Bacteria</taxon>
        <taxon>Pseudomonadati</taxon>
        <taxon>Pseudomonadota</taxon>
        <taxon>Gammaproteobacteria</taxon>
        <taxon>Aeromonadales</taxon>
        <taxon>Succinivibrionaceae</taxon>
        <taxon>Succinatimonas</taxon>
    </lineage>
</organism>
<reference evidence="4 5" key="1">
    <citation type="submission" date="2011-01" db="EMBL/GenBank/DDBJ databases">
        <authorList>
            <person name="Weinstock G."/>
            <person name="Sodergren E."/>
            <person name="Clifton S."/>
            <person name="Fulton L."/>
            <person name="Fulton B."/>
            <person name="Courtney L."/>
            <person name="Fronick C."/>
            <person name="Harrison M."/>
            <person name="Strong C."/>
            <person name="Farmer C."/>
            <person name="Delahaunty K."/>
            <person name="Markovic C."/>
            <person name="Hall O."/>
            <person name="Minx P."/>
            <person name="Tomlinson C."/>
            <person name="Mitreva M."/>
            <person name="Hou S."/>
            <person name="Chen J."/>
            <person name="Wollam A."/>
            <person name="Pepin K.H."/>
            <person name="Johnson M."/>
            <person name="Bhonagiri V."/>
            <person name="Zhang X."/>
            <person name="Suruliraj S."/>
            <person name="Warren W."/>
            <person name="Chinwalla A."/>
            <person name="Mardis E.R."/>
            <person name="Wilson R.K."/>
        </authorList>
    </citation>
    <scope>NUCLEOTIDE SEQUENCE [LARGE SCALE GENOMIC DNA]</scope>
    <source>
        <strain evidence="5">DSM 22608 / JCM 16073 / KCTC 15190 / YIT 12066</strain>
    </source>
</reference>
<dbReference type="SMART" id="SM00479">
    <property type="entry name" value="EXOIII"/>
    <property type="match status" value="1"/>
</dbReference>